<dbReference type="PANTHER" id="PTHR48111">
    <property type="entry name" value="REGULATOR OF RPOS"/>
    <property type="match status" value="1"/>
</dbReference>
<dbReference type="PROSITE" id="PS51755">
    <property type="entry name" value="OMPR_PHOB"/>
    <property type="match status" value="1"/>
</dbReference>
<dbReference type="InterPro" id="IPR001789">
    <property type="entry name" value="Sig_transdc_resp-reg_receiver"/>
</dbReference>
<proteinExistence type="predicted"/>
<dbReference type="Gene3D" id="3.40.50.2300">
    <property type="match status" value="1"/>
</dbReference>
<evidence type="ECO:0000313" key="11">
    <source>
        <dbReference type="Proteomes" id="UP000057609"/>
    </source>
</evidence>
<keyword evidence="1 6" id="KW-0597">Phosphoprotein</keyword>
<keyword evidence="3" id="KW-0805">Transcription regulation</keyword>
<feature type="DNA-binding region" description="OmpR/PhoB-type" evidence="7">
    <location>
        <begin position="124"/>
        <end position="222"/>
    </location>
</feature>
<dbReference type="PROSITE" id="PS50110">
    <property type="entry name" value="RESPONSE_REGULATORY"/>
    <property type="match status" value="1"/>
</dbReference>
<keyword evidence="5" id="KW-0804">Transcription</keyword>
<gene>
    <name evidence="10" type="ORF">GPICK_15480</name>
</gene>
<dbReference type="InterPro" id="IPR036388">
    <property type="entry name" value="WH-like_DNA-bd_sf"/>
</dbReference>
<evidence type="ECO:0000256" key="6">
    <source>
        <dbReference type="PROSITE-ProRule" id="PRU00169"/>
    </source>
</evidence>
<evidence type="ECO:0000313" key="10">
    <source>
        <dbReference type="EMBL" id="AJE04580.1"/>
    </source>
</evidence>
<dbReference type="GO" id="GO:0006355">
    <property type="term" value="P:regulation of DNA-templated transcription"/>
    <property type="evidence" value="ECO:0007669"/>
    <property type="project" value="InterPro"/>
</dbReference>
<organism evidence="10 11">
    <name type="scientific">Geobacter pickeringii</name>
    <dbReference type="NCBI Taxonomy" id="345632"/>
    <lineage>
        <taxon>Bacteria</taxon>
        <taxon>Pseudomonadati</taxon>
        <taxon>Thermodesulfobacteriota</taxon>
        <taxon>Desulfuromonadia</taxon>
        <taxon>Geobacterales</taxon>
        <taxon>Geobacteraceae</taxon>
        <taxon>Geobacter</taxon>
    </lineage>
</organism>
<accession>A0A0B5BJA7</accession>
<sequence length="224" mass="25877">MKILVVEDEKKVSSFIKRGLEEEKYEVDAAFNGEEGLKMALDKGYDLVILDVMLPKKDGLSVVREMREKHSATPVLMLTAKDSVDDIVAGLDSGSDDYLTKPFAFAELLARVRALARRSEQDRGAEIHFADLRLDPVTHKVWRKDKEIDLTAKEYALLEYFMRNPNQVLTRTMIAEHVWDYTFDSFTNIIDVYVNYLRKKIDRDTDKKLIHTVRGVGYILKEEE</sequence>
<dbReference type="Gene3D" id="6.10.250.690">
    <property type="match status" value="1"/>
</dbReference>
<dbReference type="HOGENOM" id="CLU_000445_30_1_7"/>
<evidence type="ECO:0000256" key="2">
    <source>
        <dbReference type="ARBA" id="ARBA00023012"/>
    </source>
</evidence>
<evidence type="ECO:0000256" key="3">
    <source>
        <dbReference type="ARBA" id="ARBA00023015"/>
    </source>
</evidence>
<dbReference type="FunFam" id="3.40.50.2300:FF:000001">
    <property type="entry name" value="DNA-binding response regulator PhoB"/>
    <property type="match status" value="1"/>
</dbReference>
<dbReference type="AlphaFoldDB" id="A0A0B5BJA7"/>
<dbReference type="OrthoDB" id="9793321at2"/>
<evidence type="ECO:0000259" key="9">
    <source>
        <dbReference type="PROSITE" id="PS51755"/>
    </source>
</evidence>
<dbReference type="STRING" id="345632.GPICK_15480"/>
<evidence type="ECO:0000256" key="4">
    <source>
        <dbReference type="ARBA" id="ARBA00023125"/>
    </source>
</evidence>
<dbReference type="SUPFAM" id="SSF52172">
    <property type="entry name" value="CheY-like"/>
    <property type="match status" value="1"/>
</dbReference>
<dbReference type="PANTHER" id="PTHR48111:SF22">
    <property type="entry name" value="REGULATOR OF RPOS"/>
    <property type="match status" value="1"/>
</dbReference>
<evidence type="ECO:0000259" key="8">
    <source>
        <dbReference type="PROSITE" id="PS50110"/>
    </source>
</evidence>
<dbReference type="Proteomes" id="UP000057609">
    <property type="component" value="Chromosome"/>
</dbReference>
<dbReference type="SMART" id="SM00862">
    <property type="entry name" value="Trans_reg_C"/>
    <property type="match status" value="1"/>
</dbReference>
<evidence type="ECO:0000256" key="5">
    <source>
        <dbReference type="ARBA" id="ARBA00023163"/>
    </source>
</evidence>
<dbReference type="GO" id="GO:0000156">
    <property type="term" value="F:phosphorelay response regulator activity"/>
    <property type="evidence" value="ECO:0007669"/>
    <property type="project" value="TreeGrafter"/>
</dbReference>
<dbReference type="FunFam" id="1.10.10.10:FF:000005">
    <property type="entry name" value="Two-component system response regulator"/>
    <property type="match status" value="1"/>
</dbReference>
<dbReference type="Gene3D" id="1.10.10.10">
    <property type="entry name" value="Winged helix-like DNA-binding domain superfamily/Winged helix DNA-binding domain"/>
    <property type="match status" value="1"/>
</dbReference>
<dbReference type="GO" id="GO:0005829">
    <property type="term" value="C:cytosol"/>
    <property type="evidence" value="ECO:0007669"/>
    <property type="project" value="TreeGrafter"/>
</dbReference>
<keyword evidence="4 7" id="KW-0238">DNA-binding</keyword>
<dbReference type="InterPro" id="IPR001867">
    <property type="entry name" value="OmpR/PhoB-type_DNA-bd"/>
</dbReference>
<dbReference type="Pfam" id="PF00072">
    <property type="entry name" value="Response_reg"/>
    <property type="match status" value="1"/>
</dbReference>
<reference evidence="10 11" key="1">
    <citation type="journal article" date="2015" name="Genome Announc.">
        <title>Complete Genome of Geobacter pickeringii G13T, a Metal-Reducing Isolate from Sedimentary Kaolin Deposits.</title>
        <authorList>
            <person name="Badalamenti J.P."/>
            <person name="Bond D.R."/>
        </authorList>
    </citation>
    <scope>NUCLEOTIDE SEQUENCE [LARGE SCALE GENOMIC DNA]</scope>
    <source>
        <strain evidence="10 11">G13</strain>
    </source>
</reference>
<dbReference type="InterPro" id="IPR039420">
    <property type="entry name" value="WalR-like"/>
</dbReference>
<dbReference type="GO" id="GO:0032993">
    <property type="term" value="C:protein-DNA complex"/>
    <property type="evidence" value="ECO:0007669"/>
    <property type="project" value="TreeGrafter"/>
</dbReference>
<dbReference type="CDD" id="cd00383">
    <property type="entry name" value="trans_reg_C"/>
    <property type="match status" value="1"/>
</dbReference>
<dbReference type="GO" id="GO:0000976">
    <property type="term" value="F:transcription cis-regulatory region binding"/>
    <property type="evidence" value="ECO:0007669"/>
    <property type="project" value="TreeGrafter"/>
</dbReference>
<keyword evidence="2" id="KW-0902">Two-component regulatory system</keyword>
<dbReference type="Pfam" id="PF00486">
    <property type="entry name" value="Trans_reg_C"/>
    <property type="match status" value="1"/>
</dbReference>
<dbReference type="InterPro" id="IPR011006">
    <property type="entry name" value="CheY-like_superfamily"/>
</dbReference>
<dbReference type="RefSeq" id="WP_039744728.1">
    <property type="nucleotide sequence ID" value="NZ_CP009788.1"/>
</dbReference>
<dbReference type="KEGG" id="gpi:GPICK_15480"/>
<dbReference type="SMART" id="SM00448">
    <property type="entry name" value="REC"/>
    <property type="match status" value="1"/>
</dbReference>
<protein>
    <submittedName>
        <fullName evidence="10">Transcriptional regulator</fullName>
    </submittedName>
</protein>
<feature type="modified residue" description="4-aspartylphosphate" evidence="6">
    <location>
        <position position="51"/>
    </location>
</feature>
<keyword evidence="11" id="KW-1185">Reference proteome</keyword>
<name>A0A0B5BJA7_9BACT</name>
<evidence type="ECO:0000256" key="7">
    <source>
        <dbReference type="PROSITE-ProRule" id="PRU01091"/>
    </source>
</evidence>
<dbReference type="EMBL" id="CP009788">
    <property type="protein sequence ID" value="AJE04580.1"/>
    <property type="molecule type" value="Genomic_DNA"/>
</dbReference>
<feature type="domain" description="Response regulatory" evidence="8">
    <location>
        <begin position="2"/>
        <end position="116"/>
    </location>
</feature>
<feature type="domain" description="OmpR/PhoB-type" evidence="9">
    <location>
        <begin position="124"/>
        <end position="222"/>
    </location>
</feature>
<evidence type="ECO:0000256" key="1">
    <source>
        <dbReference type="ARBA" id="ARBA00022553"/>
    </source>
</evidence>